<dbReference type="Proteomes" id="UP000320762">
    <property type="component" value="Unassembled WGS sequence"/>
</dbReference>
<sequence length="130" mass="14226">MRQSTAANRTSIYPNAAPANTATQMATLLEKKKEFDGTAALERSSAFMRQQIEDIAEDCDIMGSGSETLGRVTSQWPKMFEILALFLSQSGQDPEIQDLSQVDGQRLVRLPLDQLHQEVPNPPSEGSSAS</sequence>
<comment type="caution">
    <text evidence="1">The sequence shown here is derived from an EMBL/GenBank/DDBJ whole genome shotgun (WGS) entry which is preliminary data.</text>
</comment>
<reference evidence="1 2" key="1">
    <citation type="journal article" date="2019" name="New Phytol.">
        <title>Comparative genomics reveals unique wood-decay strategies and fruiting body development in the Schizophyllaceae.</title>
        <authorList>
            <person name="Almasi E."/>
            <person name="Sahu N."/>
            <person name="Krizsan K."/>
            <person name="Balint B."/>
            <person name="Kovacs G.M."/>
            <person name="Kiss B."/>
            <person name="Cseklye J."/>
            <person name="Drula E."/>
            <person name="Henrissat B."/>
            <person name="Nagy I."/>
            <person name="Chovatia M."/>
            <person name="Adam C."/>
            <person name="LaButti K."/>
            <person name="Lipzen A."/>
            <person name="Riley R."/>
            <person name="Grigoriev I.V."/>
            <person name="Nagy L.G."/>
        </authorList>
    </citation>
    <scope>NUCLEOTIDE SEQUENCE [LARGE SCALE GENOMIC DNA]</scope>
    <source>
        <strain evidence="1 2">NL-1724</strain>
    </source>
</reference>
<dbReference type="InterPro" id="IPR013963">
    <property type="entry name" value="DASH_Dad2"/>
</dbReference>
<keyword evidence="2" id="KW-1185">Reference proteome</keyword>
<evidence type="ECO:0000313" key="2">
    <source>
        <dbReference type="Proteomes" id="UP000320762"/>
    </source>
</evidence>
<protein>
    <submittedName>
        <fullName evidence="1">Uncharacterized protein</fullName>
    </submittedName>
</protein>
<organism evidence="1 2">
    <name type="scientific">Schizophyllum amplum</name>
    <dbReference type="NCBI Taxonomy" id="97359"/>
    <lineage>
        <taxon>Eukaryota</taxon>
        <taxon>Fungi</taxon>
        <taxon>Dikarya</taxon>
        <taxon>Basidiomycota</taxon>
        <taxon>Agaricomycotina</taxon>
        <taxon>Agaricomycetes</taxon>
        <taxon>Agaricomycetidae</taxon>
        <taxon>Agaricales</taxon>
        <taxon>Schizophyllaceae</taxon>
        <taxon>Schizophyllum</taxon>
    </lineage>
</organism>
<proteinExistence type="predicted"/>
<dbReference type="GO" id="GO:0000278">
    <property type="term" value="P:mitotic cell cycle"/>
    <property type="evidence" value="ECO:0007669"/>
    <property type="project" value="InterPro"/>
</dbReference>
<name>A0A550CZT2_9AGAR</name>
<accession>A0A550CZT2</accession>
<dbReference type="EMBL" id="VDMD01000001">
    <property type="protein sequence ID" value="TRM70300.1"/>
    <property type="molecule type" value="Genomic_DNA"/>
</dbReference>
<dbReference type="Pfam" id="PF08654">
    <property type="entry name" value="DASH_Dad2"/>
    <property type="match status" value="1"/>
</dbReference>
<dbReference type="GO" id="GO:0042729">
    <property type="term" value="C:DASH complex"/>
    <property type="evidence" value="ECO:0007669"/>
    <property type="project" value="InterPro"/>
</dbReference>
<dbReference type="OrthoDB" id="3230169at2759"/>
<evidence type="ECO:0000313" key="1">
    <source>
        <dbReference type="EMBL" id="TRM70300.1"/>
    </source>
</evidence>
<dbReference type="AlphaFoldDB" id="A0A550CZT2"/>
<dbReference type="GO" id="GO:0072686">
    <property type="term" value="C:mitotic spindle"/>
    <property type="evidence" value="ECO:0007669"/>
    <property type="project" value="InterPro"/>
</dbReference>
<gene>
    <name evidence="1" type="ORF">BD626DRAFT_448777</name>
</gene>